<dbReference type="CDD" id="cd07438">
    <property type="entry name" value="PHP_HisPPase_AMP"/>
    <property type="match status" value="1"/>
</dbReference>
<organism evidence="2 3">
    <name type="scientific">Candidatus Pantoea multigeneris</name>
    <dbReference type="NCBI Taxonomy" id="2608357"/>
    <lineage>
        <taxon>Bacteria</taxon>
        <taxon>Pseudomonadati</taxon>
        <taxon>Pseudomonadota</taxon>
        <taxon>Gammaproteobacteria</taxon>
        <taxon>Enterobacterales</taxon>
        <taxon>Erwiniaceae</taxon>
        <taxon>Pantoea</taxon>
    </lineage>
</organism>
<evidence type="ECO:0000313" key="3">
    <source>
        <dbReference type="Proteomes" id="UP001515683"/>
    </source>
</evidence>
<dbReference type="InterPro" id="IPR004013">
    <property type="entry name" value="PHP_dom"/>
</dbReference>
<dbReference type="Gene3D" id="1.10.150.650">
    <property type="match status" value="1"/>
</dbReference>
<feature type="domain" description="Polymerase/histidinol phosphatase N-terminal" evidence="1">
    <location>
        <begin position="10"/>
        <end position="77"/>
    </location>
</feature>
<dbReference type="InterPro" id="IPR003141">
    <property type="entry name" value="Pol/His_phosphatase_N"/>
</dbReference>
<keyword evidence="3" id="KW-1185">Reference proteome</keyword>
<reference evidence="2 3" key="1">
    <citation type="journal article" date="2019" name="bioRxiv">
        <title>Bacteria contribute to plant secondary compound degradation in a generalist herbivore system.</title>
        <authorList>
            <person name="Francoeur C.B."/>
            <person name="Khadempour L."/>
            <person name="Moreira-Soto R.D."/>
            <person name="Gotting K."/>
            <person name="Book A.J."/>
            <person name="Pinto-Tomas A.A."/>
            <person name="Keefover-Ring K."/>
            <person name="Currie C.R."/>
        </authorList>
    </citation>
    <scope>NUCLEOTIDE SEQUENCE [LARGE SCALE GENOMIC DNA]</scope>
    <source>
        <strain evidence="2">Acro-835</strain>
    </source>
</reference>
<proteinExistence type="predicted"/>
<evidence type="ECO:0000313" key="2">
    <source>
        <dbReference type="EMBL" id="NIF21935.1"/>
    </source>
</evidence>
<dbReference type="Proteomes" id="UP001515683">
    <property type="component" value="Unassembled WGS sequence"/>
</dbReference>
<dbReference type="Gene3D" id="3.20.20.140">
    <property type="entry name" value="Metal-dependent hydrolases"/>
    <property type="match status" value="1"/>
</dbReference>
<dbReference type="InterPro" id="IPR052018">
    <property type="entry name" value="PHP_domain"/>
</dbReference>
<dbReference type="PANTHER" id="PTHR42924">
    <property type="entry name" value="EXONUCLEASE"/>
    <property type="match status" value="1"/>
</dbReference>
<name>A0ABX0R977_9GAMM</name>
<dbReference type="EMBL" id="VWXF01000003">
    <property type="protein sequence ID" value="NIF21935.1"/>
    <property type="molecule type" value="Genomic_DNA"/>
</dbReference>
<dbReference type="Pfam" id="PF02811">
    <property type="entry name" value="PHP"/>
    <property type="match status" value="1"/>
</dbReference>
<evidence type="ECO:0000259" key="1">
    <source>
        <dbReference type="SMART" id="SM00481"/>
    </source>
</evidence>
<comment type="caution">
    <text evidence="2">The sequence shown here is derived from an EMBL/GenBank/DDBJ whole genome shotgun (WGS) entry which is preliminary data.</text>
</comment>
<dbReference type="PANTHER" id="PTHR42924:SF3">
    <property type="entry name" value="POLYMERASE_HISTIDINOL PHOSPHATASE N-TERMINAL DOMAIN-CONTAINING PROTEIN"/>
    <property type="match status" value="1"/>
</dbReference>
<dbReference type="NCBIfam" id="NF047791">
    <property type="entry name" value="RNaseRnm"/>
    <property type="match status" value="1"/>
</dbReference>
<protein>
    <submittedName>
        <fullName evidence="2">PHP domain-containing protein</fullName>
    </submittedName>
</protein>
<dbReference type="InterPro" id="IPR016195">
    <property type="entry name" value="Pol/histidinol_Pase-like"/>
</dbReference>
<dbReference type="RefSeq" id="WP_304623114.1">
    <property type="nucleotide sequence ID" value="NZ_VWXF01000003.1"/>
</dbReference>
<dbReference type="SMART" id="SM00481">
    <property type="entry name" value="POLIIIAc"/>
    <property type="match status" value="1"/>
</dbReference>
<accession>A0ABX0R977</accession>
<sequence length="288" mass="32118">MSEIPRFPLYDLHSHTRASDGLLTPSELVQRAVTHRVGVLAITDHDSVDGIAEAQQTVIDQQLPLKVVPGVEISTLWENHEIHIVGLQIDPQHPALQRLLAAQREFRQQRAERIAERLEKARIPDALAGARRLAGEGVITRGHFARYLIELGKADTMVQVFKQYLARGKTGYVPPLWCTIEEAVTAIHEAGGCAVLAHPGRYGLSTKWLKRLIAWFKAAGGDAMEVAQCQQAPHERTQHSLWAQEHDLAGSQGSDFHQPCPWIELGRKLWLPGGVQPVWERFPALAPR</sequence>
<gene>
    <name evidence="2" type="ORF">F3J40_10040</name>
</gene>
<dbReference type="SUPFAM" id="SSF89550">
    <property type="entry name" value="PHP domain-like"/>
    <property type="match status" value="1"/>
</dbReference>